<dbReference type="Pfam" id="PF02434">
    <property type="entry name" value="Fringe"/>
    <property type="match status" value="1"/>
</dbReference>
<evidence type="ECO:0000259" key="9">
    <source>
        <dbReference type="Pfam" id="PF02434"/>
    </source>
</evidence>
<keyword evidence="6 8" id="KW-1133">Transmembrane helix</keyword>
<keyword evidence="10" id="KW-1185">Reference proteome</keyword>
<evidence type="ECO:0000256" key="2">
    <source>
        <dbReference type="ARBA" id="ARBA00022676"/>
    </source>
</evidence>
<evidence type="ECO:0000313" key="10">
    <source>
        <dbReference type="Proteomes" id="UP000050794"/>
    </source>
</evidence>
<dbReference type="GO" id="GO:0016020">
    <property type="term" value="C:membrane"/>
    <property type="evidence" value="ECO:0007669"/>
    <property type="project" value="UniProtKB-SubCell"/>
</dbReference>
<dbReference type="Proteomes" id="UP000050794">
    <property type="component" value="Unassembled WGS sequence"/>
</dbReference>
<sequence>LRAVRKGRHRDCRGTVGGTIRCGGEGVRCDTRAPYAATRHTSAAAHSDAPRSAPPLNLSGQIASSQQLRQLIDLDDVIIAIKTTEKYHESRTNDIIETWFQLAPHNVRTMRIFLFVSFLSLIFKVNPLVIVLLRFQTSDHFKEKKIDNRTIS</sequence>
<proteinExistence type="predicted"/>
<evidence type="ECO:0000313" key="11">
    <source>
        <dbReference type="WBParaSite" id="TCNE_0000301201-mRNA-1"/>
    </source>
</evidence>
<evidence type="ECO:0000256" key="3">
    <source>
        <dbReference type="ARBA" id="ARBA00022679"/>
    </source>
</evidence>
<dbReference type="GO" id="GO:0016757">
    <property type="term" value="F:glycosyltransferase activity"/>
    <property type="evidence" value="ECO:0007669"/>
    <property type="project" value="UniProtKB-KW"/>
</dbReference>
<evidence type="ECO:0000256" key="8">
    <source>
        <dbReference type="SAM" id="Phobius"/>
    </source>
</evidence>
<keyword evidence="3" id="KW-0808">Transferase</keyword>
<feature type="domain" description="Fringe-like glycosyltransferase" evidence="9">
    <location>
        <begin position="72"/>
        <end position="105"/>
    </location>
</feature>
<dbReference type="Gene3D" id="3.90.550.50">
    <property type="match status" value="1"/>
</dbReference>
<keyword evidence="5" id="KW-0735">Signal-anchor</keyword>
<keyword evidence="2" id="KW-0328">Glycosyltransferase</keyword>
<evidence type="ECO:0000256" key="6">
    <source>
        <dbReference type="ARBA" id="ARBA00022989"/>
    </source>
</evidence>
<accession>A0A183U3E2</accession>
<organism evidence="10 11">
    <name type="scientific">Toxocara canis</name>
    <name type="common">Canine roundworm</name>
    <dbReference type="NCBI Taxonomy" id="6265"/>
    <lineage>
        <taxon>Eukaryota</taxon>
        <taxon>Metazoa</taxon>
        <taxon>Ecdysozoa</taxon>
        <taxon>Nematoda</taxon>
        <taxon>Chromadorea</taxon>
        <taxon>Rhabditida</taxon>
        <taxon>Spirurina</taxon>
        <taxon>Ascaridomorpha</taxon>
        <taxon>Ascaridoidea</taxon>
        <taxon>Toxocaridae</taxon>
        <taxon>Toxocara</taxon>
    </lineage>
</organism>
<evidence type="ECO:0000256" key="5">
    <source>
        <dbReference type="ARBA" id="ARBA00022968"/>
    </source>
</evidence>
<name>A0A183U3E2_TOXCA</name>
<keyword evidence="7 8" id="KW-0472">Membrane</keyword>
<dbReference type="AlphaFoldDB" id="A0A183U3E2"/>
<comment type="subcellular location">
    <subcellularLocation>
        <location evidence="1">Membrane</location>
        <topology evidence="1">Single-pass type II membrane protein</topology>
    </subcellularLocation>
</comment>
<dbReference type="WBParaSite" id="TCNE_0000301201-mRNA-1">
    <property type="protein sequence ID" value="TCNE_0000301201-mRNA-1"/>
    <property type="gene ID" value="TCNE_0000301201"/>
</dbReference>
<evidence type="ECO:0000256" key="1">
    <source>
        <dbReference type="ARBA" id="ARBA00004606"/>
    </source>
</evidence>
<feature type="transmembrane region" description="Helical" evidence="8">
    <location>
        <begin position="112"/>
        <end position="135"/>
    </location>
</feature>
<evidence type="ECO:0000256" key="7">
    <source>
        <dbReference type="ARBA" id="ARBA00023136"/>
    </source>
</evidence>
<evidence type="ECO:0000256" key="4">
    <source>
        <dbReference type="ARBA" id="ARBA00022692"/>
    </source>
</evidence>
<dbReference type="InterPro" id="IPR003378">
    <property type="entry name" value="Fringe-like_glycosylTrfase"/>
</dbReference>
<keyword evidence="4 8" id="KW-0812">Transmembrane</keyword>
<protein>
    <submittedName>
        <fullName evidence="11">DUF4220 domain-containing protein</fullName>
    </submittedName>
</protein>
<reference evidence="11" key="1">
    <citation type="submission" date="2016-06" db="UniProtKB">
        <authorList>
            <consortium name="WormBaseParasite"/>
        </authorList>
    </citation>
    <scope>IDENTIFICATION</scope>
</reference>